<keyword evidence="8" id="KW-0677">Repeat</keyword>
<feature type="disulfide bond" evidence="16">
    <location>
        <begin position="480"/>
        <end position="502"/>
    </location>
</feature>
<feature type="disulfide bond" evidence="16">
    <location>
        <begin position="517"/>
        <end position="528"/>
    </location>
</feature>
<protein>
    <submittedName>
        <fullName evidence="21">A disintegrin and metallo ase with thrombospondin motifs 8</fullName>
    </submittedName>
</protein>
<dbReference type="InterPro" id="IPR000884">
    <property type="entry name" value="TSP1_rpt"/>
</dbReference>
<feature type="compositionally biased region" description="Basic and acidic residues" evidence="18">
    <location>
        <begin position="180"/>
        <end position="199"/>
    </location>
</feature>
<feature type="disulfide bond" evidence="16">
    <location>
        <begin position="469"/>
        <end position="494"/>
    </location>
</feature>
<evidence type="ECO:0000256" key="10">
    <source>
        <dbReference type="ARBA" id="ARBA00022833"/>
    </source>
</evidence>
<dbReference type="FunFam" id="2.20.100.10:FF:000005">
    <property type="entry name" value="ADAM metallopeptidase with thrombospondin type 1 motif 9"/>
    <property type="match status" value="2"/>
</dbReference>
<feature type="disulfide bond" evidence="16">
    <location>
        <begin position="396"/>
        <end position="425"/>
    </location>
</feature>
<feature type="binding site" evidence="15">
    <location>
        <position position="323"/>
    </location>
    <ligand>
        <name>Ca(2+)</name>
        <dbReference type="ChEBI" id="CHEBI:29108"/>
        <label>2</label>
    </ligand>
</feature>
<evidence type="ECO:0000256" key="4">
    <source>
        <dbReference type="ARBA" id="ARBA00022670"/>
    </source>
</evidence>
<feature type="binding site" evidence="15">
    <location>
        <position position="441"/>
    </location>
    <ligand>
        <name>Ca(2+)</name>
        <dbReference type="ChEBI" id="CHEBI:29108"/>
        <label>1</label>
    </ligand>
</feature>
<comment type="cofactor">
    <cofactor evidence="15">
        <name>Zn(2+)</name>
        <dbReference type="ChEBI" id="CHEBI:29105"/>
    </cofactor>
    <text evidence="15">Binds 1 zinc ion per subunit.</text>
</comment>
<feature type="binding site" evidence="15">
    <location>
        <position position="323"/>
    </location>
    <ligand>
        <name>Ca(2+)</name>
        <dbReference type="ChEBI" id="CHEBI:29108"/>
        <label>1</label>
    </ligand>
</feature>
<keyword evidence="5" id="KW-0165">Cleavage on pair of basic residues</keyword>
<dbReference type="InterPro" id="IPR010294">
    <property type="entry name" value="ADAMTS_spacer1"/>
</dbReference>
<feature type="binding site" evidence="15 17">
    <location>
        <position position="390"/>
    </location>
    <ligand>
        <name>Zn(2+)</name>
        <dbReference type="ChEBI" id="CHEBI:29105"/>
        <note>catalytic</note>
    </ligand>
</feature>
<dbReference type="InterPro" id="IPR013277">
    <property type="entry name" value="Pept_M12B_ADAM-TS8"/>
</dbReference>
<dbReference type="PRINTS" id="PR01861">
    <property type="entry name" value="ADAMTS8"/>
</dbReference>
<name>A0AAD1T714_PELCU</name>
<feature type="disulfide bond" evidence="16">
    <location>
        <begin position="558"/>
        <end position="596"/>
    </location>
</feature>
<comment type="subcellular location">
    <subcellularLocation>
        <location evidence="1">Secreted</location>
        <location evidence="1">Extracellular space</location>
        <location evidence="1">Extracellular matrix</location>
    </subcellularLocation>
</comment>
<dbReference type="GO" id="GO:0031012">
    <property type="term" value="C:extracellular matrix"/>
    <property type="evidence" value="ECO:0007669"/>
    <property type="project" value="TreeGrafter"/>
</dbReference>
<sequence length="960" mass="106405">MVFIQVFALMPMLFYPGTLGMPAGEFTVPEMTHSDHGKITLRFRALGRFLEFHLTPDDTFLGPRVHITHVGRTGGIEEGTDGLRGCFYSSQQPFAAFSLCRGVQGAFLYGQDSYIIQPTEKSGHHLVFKAQNGETQLGSKTEAVLTHELGNQDRGTKQKSTGAQSLMAKITRGRKGNLTDNDRQEESGGHMSSPKERKGNKNSLNLENRTKAQTVHDKSSNGTIHPYRQRRFVAVDRFVEILLVADTTMVKFYGEDLKLHLLTLMSIAARIYKHPSLRNSVSLVVVKVLVVEEEDVGPDISDNGGLTLRNFCNWQQSFNPPNDRHSEHYDTAILLTRQDICGHESCDTLGVADIGTVCDPNKSCSVIEDDGLQAAYTLAHELAHVLSIPHDNSKNCEKFLGGLGKNYLMAPKFLQFNKSMPWSPCTATHLTEFFDSGHGDCLLDAPSITLEVPEELPGLSSVYDLDSQCQQVFGKEFSHCPSNRQEDLCAQLWCKIQGEHVCHTKNGTLHWADGTTCGDQRMCMDGVCLGEEAVSGPKVAVDGNWGSWGAWGECSRTCGGGVRFSHRECNDPEPQNGGKYCIGQRVIYESCNTQDCPNQEQSFRDQQCANYNHYNYTDREGKLLEWLPKYSGVSPRDRCKLVCQARGSSEFKVFQLKVVDGTLCGPESLSVCVQGQCLKAGCDHTLGSSKKLDKCAVCGGDGSSCRKVSGSLNKSKYGYTDIVTIPAGATNIDIKQRSHRGVIYDGNYLAIKRTDASYLLNGDFAVSSVEQDLHLKGTILKYSGTSTTLERIQSFHPLPEALTIQLLRVVEEVVPPKVKYMFYVPKMLTYPKTKSKDKISHHLIKPLLTSRWVFGDWSQCSKTCGSGWQRRTVECLNLEGGASEQCSPELKPEDIRHCGDLPCPIWRFMSWSPCSQSCGEGIRTQRVFCVDYTGKQIDEAKCDPGKRPAEVSTPCVLVEC</sequence>
<dbReference type="InterPro" id="IPR041645">
    <property type="entry name" value="ADAMTS_CR_2"/>
</dbReference>
<dbReference type="AlphaFoldDB" id="A0AAD1T714"/>
<dbReference type="GO" id="GO:0008270">
    <property type="term" value="F:zinc ion binding"/>
    <property type="evidence" value="ECO:0007669"/>
    <property type="project" value="InterPro"/>
</dbReference>
<dbReference type="FunFam" id="2.60.120.830:FF:000001">
    <property type="entry name" value="A disintegrin and metalloproteinase with thrombospondin motifs 1"/>
    <property type="match status" value="1"/>
</dbReference>
<evidence type="ECO:0000256" key="6">
    <source>
        <dbReference type="ARBA" id="ARBA00022723"/>
    </source>
</evidence>
<keyword evidence="9" id="KW-0378">Hydrolase</keyword>
<keyword evidence="2" id="KW-0964">Secreted</keyword>
<feature type="compositionally biased region" description="Basic and acidic residues" evidence="18">
    <location>
        <begin position="208"/>
        <end position="219"/>
    </location>
</feature>
<keyword evidence="4" id="KW-0645">Protease</keyword>
<dbReference type="InterPro" id="IPR036383">
    <property type="entry name" value="TSP1_rpt_sf"/>
</dbReference>
<dbReference type="PRINTS" id="PR01857">
    <property type="entry name" value="ADAMTSFAMILY"/>
</dbReference>
<feature type="binding site" evidence="15">
    <location>
        <position position="240"/>
    </location>
    <ligand>
        <name>Ca(2+)</name>
        <dbReference type="ChEBI" id="CHEBI:29108"/>
        <label>1</label>
    </ligand>
</feature>
<feature type="binding site" evidence="15">
    <location>
        <position position="444"/>
    </location>
    <ligand>
        <name>Ca(2+)</name>
        <dbReference type="ChEBI" id="CHEBI:29108"/>
        <label>1</label>
    </ligand>
</feature>
<dbReference type="Gene3D" id="2.60.120.830">
    <property type="match status" value="1"/>
</dbReference>
<evidence type="ECO:0000256" key="2">
    <source>
        <dbReference type="ARBA" id="ARBA00022525"/>
    </source>
</evidence>
<feature type="disulfide bond" evidence="16">
    <location>
        <begin position="312"/>
        <end position="364"/>
    </location>
</feature>
<evidence type="ECO:0000256" key="19">
    <source>
        <dbReference type="SAM" id="SignalP"/>
    </source>
</evidence>
<dbReference type="GO" id="GO:0006508">
    <property type="term" value="P:proteolysis"/>
    <property type="evidence" value="ECO:0007669"/>
    <property type="project" value="UniProtKB-KW"/>
</dbReference>
<evidence type="ECO:0000256" key="8">
    <source>
        <dbReference type="ARBA" id="ARBA00022737"/>
    </source>
</evidence>
<evidence type="ECO:0000256" key="5">
    <source>
        <dbReference type="ARBA" id="ARBA00022685"/>
    </source>
</evidence>
<feature type="binding site" evidence="15 17">
    <location>
        <position position="384"/>
    </location>
    <ligand>
        <name>Zn(2+)</name>
        <dbReference type="ChEBI" id="CHEBI:29105"/>
        <note>catalytic</note>
    </ligand>
</feature>
<dbReference type="Gene3D" id="3.40.1620.60">
    <property type="match status" value="1"/>
</dbReference>
<gene>
    <name evidence="21" type="ORF">PECUL_23A060153</name>
</gene>
<organism evidence="21 22">
    <name type="scientific">Pelobates cultripes</name>
    <name type="common">Western spadefoot toad</name>
    <dbReference type="NCBI Taxonomy" id="61616"/>
    <lineage>
        <taxon>Eukaryota</taxon>
        <taxon>Metazoa</taxon>
        <taxon>Chordata</taxon>
        <taxon>Craniata</taxon>
        <taxon>Vertebrata</taxon>
        <taxon>Euteleostomi</taxon>
        <taxon>Amphibia</taxon>
        <taxon>Batrachia</taxon>
        <taxon>Anura</taxon>
        <taxon>Pelobatoidea</taxon>
        <taxon>Pelobatidae</taxon>
        <taxon>Pelobates</taxon>
    </lineage>
</organism>
<dbReference type="PANTHER" id="PTHR13723:SF41">
    <property type="entry name" value="A DISINTEGRIN AND METALLOPROTEINASE WITH THROMBOSPONDIN MOTIFS 8"/>
    <property type="match status" value="1"/>
</dbReference>
<feature type="binding site" evidence="15">
    <location>
        <position position="240"/>
    </location>
    <ligand>
        <name>Ca(2+)</name>
        <dbReference type="ChEBI" id="CHEBI:29108"/>
        <label>2</label>
    </ligand>
</feature>
<keyword evidence="3" id="KW-0272">Extracellular matrix</keyword>
<dbReference type="Pfam" id="PF05986">
    <property type="entry name" value="ADAMTS_spacer1"/>
    <property type="match status" value="1"/>
</dbReference>
<dbReference type="Pfam" id="PF00090">
    <property type="entry name" value="TSP_1"/>
    <property type="match status" value="1"/>
</dbReference>
<dbReference type="SMART" id="SM00209">
    <property type="entry name" value="TSP1"/>
    <property type="match status" value="3"/>
</dbReference>
<keyword evidence="13" id="KW-0325">Glycoprotein</keyword>
<feature type="disulfide bond" evidence="16">
    <location>
        <begin position="358"/>
        <end position="441"/>
    </location>
</feature>
<keyword evidence="7 19" id="KW-0732">Signal</keyword>
<evidence type="ECO:0000256" key="11">
    <source>
        <dbReference type="ARBA" id="ARBA00023049"/>
    </source>
</evidence>
<keyword evidence="11" id="KW-0482">Metalloprotease</keyword>
<evidence type="ECO:0000313" key="21">
    <source>
        <dbReference type="EMBL" id="CAH2320471.1"/>
    </source>
</evidence>
<dbReference type="Pfam" id="PF17771">
    <property type="entry name" value="ADAMTS_CR_2"/>
    <property type="match status" value="1"/>
</dbReference>
<evidence type="ECO:0000259" key="20">
    <source>
        <dbReference type="PROSITE" id="PS50215"/>
    </source>
</evidence>
<feature type="disulfide bond" evidence="16">
    <location>
        <begin position="554"/>
        <end position="591"/>
    </location>
</feature>
<feature type="binding site" evidence="15">
    <location>
        <position position="444"/>
    </location>
    <ligand>
        <name>Ca(2+)</name>
        <dbReference type="ChEBI" id="CHEBI:29108"/>
        <label>2</label>
    </ligand>
</feature>
<feature type="binding site" evidence="15">
    <location>
        <position position="330"/>
    </location>
    <ligand>
        <name>Ca(2+)</name>
        <dbReference type="ChEBI" id="CHEBI:29108"/>
        <label>1</label>
    </ligand>
</feature>
<feature type="binding site" evidence="15 17">
    <location>
        <position position="380"/>
    </location>
    <ligand>
        <name>Zn(2+)</name>
        <dbReference type="ChEBI" id="CHEBI:29105"/>
        <note>catalytic</note>
    </ligand>
</feature>
<dbReference type="SUPFAM" id="SSF55486">
    <property type="entry name" value="Metalloproteases ('zincins'), catalytic domain"/>
    <property type="match status" value="1"/>
</dbReference>
<dbReference type="CDD" id="cd04273">
    <property type="entry name" value="ZnMc_ADAMTS_like"/>
    <property type="match status" value="1"/>
</dbReference>
<evidence type="ECO:0000256" key="17">
    <source>
        <dbReference type="PROSITE-ProRule" id="PRU00276"/>
    </source>
</evidence>
<dbReference type="Pfam" id="PF01421">
    <property type="entry name" value="Reprolysin"/>
    <property type="match status" value="1"/>
</dbReference>
<keyword evidence="10 15" id="KW-0862">Zinc</keyword>
<feature type="domain" description="Peptidase M12B" evidence="20">
    <location>
        <begin position="237"/>
        <end position="446"/>
    </location>
</feature>
<keyword evidence="15" id="KW-0106">Calcium</keyword>
<feature type="disulfide bond" evidence="16">
    <location>
        <begin position="341"/>
        <end position="346"/>
    </location>
</feature>
<dbReference type="InterPro" id="IPR024079">
    <property type="entry name" value="MetalloPept_cat_dom_sf"/>
</dbReference>
<feature type="chain" id="PRO_5042286500" evidence="19">
    <location>
        <begin position="21"/>
        <end position="960"/>
    </location>
</feature>
<evidence type="ECO:0000256" key="14">
    <source>
        <dbReference type="PIRSR" id="PIRSR613273-1"/>
    </source>
</evidence>
<dbReference type="InterPro" id="IPR050439">
    <property type="entry name" value="ADAMTS_ADAMTS-like"/>
</dbReference>
<feature type="signal peptide" evidence="19">
    <location>
        <begin position="1"/>
        <end position="20"/>
    </location>
</feature>
<dbReference type="GO" id="GO:0004222">
    <property type="term" value="F:metalloendopeptidase activity"/>
    <property type="evidence" value="ECO:0007669"/>
    <property type="project" value="InterPro"/>
</dbReference>
<evidence type="ECO:0000256" key="18">
    <source>
        <dbReference type="SAM" id="MobiDB-lite"/>
    </source>
</evidence>
<dbReference type="InterPro" id="IPR045371">
    <property type="entry name" value="ADAMTS_CR_3"/>
</dbReference>
<evidence type="ECO:0000256" key="9">
    <source>
        <dbReference type="ARBA" id="ARBA00022801"/>
    </source>
</evidence>
<dbReference type="InterPro" id="IPR001590">
    <property type="entry name" value="Peptidase_M12B"/>
</dbReference>
<evidence type="ECO:0000256" key="16">
    <source>
        <dbReference type="PIRSR" id="PIRSR613273-3"/>
    </source>
</evidence>
<dbReference type="PROSITE" id="PS50092">
    <property type="entry name" value="TSP1"/>
    <property type="match status" value="3"/>
</dbReference>
<dbReference type="Proteomes" id="UP001295444">
    <property type="component" value="Chromosome 10"/>
</dbReference>
<evidence type="ECO:0000256" key="12">
    <source>
        <dbReference type="ARBA" id="ARBA00023157"/>
    </source>
</evidence>
<evidence type="ECO:0000256" key="1">
    <source>
        <dbReference type="ARBA" id="ARBA00004498"/>
    </source>
</evidence>
<feature type="region of interest" description="Disordered" evidence="18">
    <location>
        <begin position="147"/>
        <end position="223"/>
    </location>
</feature>
<comment type="caution">
    <text evidence="17">Lacks conserved residue(s) required for the propagation of feature annotation.</text>
</comment>
<dbReference type="Gene3D" id="2.20.100.10">
    <property type="entry name" value="Thrombospondin type-1 (TSP1) repeat"/>
    <property type="match status" value="3"/>
</dbReference>
<dbReference type="FunFam" id="3.40.390.10:FF:000001">
    <property type="entry name" value="A disintegrin and metalloproteinase with thrombospondin motifs 1"/>
    <property type="match status" value="1"/>
</dbReference>
<evidence type="ECO:0000256" key="15">
    <source>
        <dbReference type="PIRSR" id="PIRSR613273-2"/>
    </source>
</evidence>
<dbReference type="PANTHER" id="PTHR13723">
    <property type="entry name" value="ADAMTS A DISINTEGRIN AND METALLOPROTEASE WITH THROMBOSPONDIN MOTIFS PROTEASE"/>
    <property type="match status" value="1"/>
</dbReference>
<keyword evidence="6 15" id="KW-0479">Metal-binding</keyword>
<evidence type="ECO:0000256" key="7">
    <source>
        <dbReference type="ARBA" id="ARBA00022729"/>
    </source>
</evidence>
<dbReference type="Gene3D" id="3.40.390.10">
    <property type="entry name" value="Collagenase (Catalytic Domain)"/>
    <property type="match status" value="1"/>
</dbReference>
<evidence type="ECO:0000313" key="22">
    <source>
        <dbReference type="Proteomes" id="UP001295444"/>
    </source>
</evidence>
<proteinExistence type="predicted"/>
<reference evidence="21" key="1">
    <citation type="submission" date="2022-03" db="EMBL/GenBank/DDBJ databases">
        <authorList>
            <person name="Alioto T."/>
            <person name="Alioto T."/>
            <person name="Gomez Garrido J."/>
        </authorList>
    </citation>
    <scope>NUCLEOTIDE SEQUENCE</scope>
</reference>
<dbReference type="Pfam" id="PF19236">
    <property type="entry name" value="ADAMTS_CR_3"/>
    <property type="match status" value="1"/>
</dbReference>
<dbReference type="EMBL" id="OW240921">
    <property type="protein sequence ID" value="CAH2320471.1"/>
    <property type="molecule type" value="Genomic_DNA"/>
</dbReference>
<feature type="disulfide bond" evidence="16">
    <location>
        <begin position="489"/>
        <end position="523"/>
    </location>
</feature>
<dbReference type="InterPro" id="IPR013273">
    <property type="entry name" value="ADAMTS/ADAMTS-like"/>
</dbReference>
<dbReference type="GO" id="GO:0030198">
    <property type="term" value="P:extracellular matrix organization"/>
    <property type="evidence" value="ECO:0007669"/>
    <property type="project" value="InterPro"/>
</dbReference>
<feature type="active site" evidence="14 17">
    <location>
        <position position="381"/>
    </location>
</feature>
<keyword evidence="12 16" id="KW-1015">Disulfide bond</keyword>
<dbReference type="SUPFAM" id="SSF82895">
    <property type="entry name" value="TSP-1 type 1 repeat"/>
    <property type="match status" value="3"/>
</dbReference>
<dbReference type="FunFam" id="2.20.100.10:FF:000006">
    <property type="entry name" value="A disintegrin and metalloproteinase with thrombospondin motifs 1"/>
    <property type="match status" value="1"/>
</dbReference>
<evidence type="ECO:0000256" key="3">
    <source>
        <dbReference type="ARBA" id="ARBA00022530"/>
    </source>
</evidence>
<dbReference type="PROSITE" id="PS50215">
    <property type="entry name" value="ADAM_MEPRO"/>
    <property type="match status" value="1"/>
</dbReference>
<evidence type="ECO:0000256" key="13">
    <source>
        <dbReference type="ARBA" id="ARBA00023180"/>
    </source>
</evidence>
<feature type="disulfide bond" evidence="16">
    <location>
        <begin position="569"/>
        <end position="581"/>
    </location>
</feature>
<dbReference type="Pfam" id="PF19030">
    <property type="entry name" value="TSP1_ADAMTS"/>
    <property type="match status" value="2"/>
</dbReference>
<keyword evidence="22" id="KW-1185">Reference proteome</keyword>
<accession>A0AAD1T714</accession>